<accession>X1NFN2</accession>
<dbReference type="EMBL" id="BARV01033180">
    <property type="protein sequence ID" value="GAI42418.1"/>
    <property type="molecule type" value="Genomic_DNA"/>
</dbReference>
<comment type="caution">
    <text evidence="1">The sequence shown here is derived from an EMBL/GenBank/DDBJ whole genome shotgun (WGS) entry which is preliminary data.</text>
</comment>
<evidence type="ECO:0000313" key="1">
    <source>
        <dbReference type="EMBL" id="GAI42418.1"/>
    </source>
</evidence>
<organism evidence="1">
    <name type="scientific">marine sediment metagenome</name>
    <dbReference type="NCBI Taxonomy" id="412755"/>
    <lineage>
        <taxon>unclassified sequences</taxon>
        <taxon>metagenomes</taxon>
        <taxon>ecological metagenomes</taxon>
    </lineage>
</organism>
<gene>
    <name evidence="1" type="ORF">S06H3_52199</name>
</gene>
<dbReference type="AlphaFoldDB" id="X1NFN2"/>
<name>X1NFN2_9ZZZZ</name>
<protein>
    <submittedName>
        <fullName evidence="1">Uncharacterized protein</fullName>
    </submittedName>
</protein>
<reference evidence="1" key="1">
    <citation type="journal article" date="2014" name="Front. Microbiol.">
        <title>High frequency of phylogenetically diverse reductive dehalogenase-homologous genes in deep subseafloor sedimentary metagenomes.</title>
        <authorList>
            <person name="Kawai M."/>
            <person name="Futagami T."/>
            <person name="Toyoda A."/>
            <person name="Takaki Y."/>
            <person name="Nishi S."/>
            <person name="Hori S."/>
            <person name="Arai W."/>
            <person name="Tsubouchi T."/>
            <person name="Morono Y."/>
            <person name="Uchiyama I."/>
            <person name="Ito T."/>
            <person name="Fujiyama A."/>
            <person name="Inagaki F."/>
            <person name="Takami H."/>
        </authorList>
    </citation>
    <scope>NUCLEOTIDE SEQUENCE</scope>
    <source>
        <strain evidence="1">Expedition CK06-06</strain>
    </source>
</reference>
<sequence length="118" mass="13807">NIVHISKYKNKGKKIIINSLKPLIEFNNELNIWLNIPINKTTERLLKYHQHRNNFKGGTSKKKFIRMQILDGIDLYKKGIIQDNDIGNAFISSYTGDGKIPVVYEIYFFPLTNTIFIY</sequence>
<proteinExistence type="predicted"/>
<feature type="non-terminal residue" evidence="1">
    <location>
        <position position="1"/>
    </location>
</feature>